<dbReference type="AlphaFoldDB" id="A0A834IP40"/>
<keyword evidence="5" id="KW-0053">Apoptosis</keyword>
<dbReference type="GO" id="GO:0005886">
    <property type="term" value="C:plasma membrane"/>
    <property type="evidence" value="ECO:0007669"/>
    <property type="project" value="UniProtKB-SubCell"/>
</dbReference>
<evidence type="ECO:0000256" key="10">
    <source>
        <dbReference type="ARBA" id="ARBA00023288"/>
    </source>
</evidence>
<dbReference type="GO" id="GO:0005829">
    <property type="term" value="C:cytosol"/>
    <property type="evidence" value="ECO:0007669"/>
    <property type="project" value="UniProtKB-SubCell"/>
</dbReference>
<evidence type="ECO:0000256" key="1">
    <source>
        <dbReference type="ARBA" id="ARBA00004342"/>
    </source>
</evidence>
<evidence type="ECO:0000256" key="12">
    <source>
        <dbReference type="ARBA" id="ARBA00055778"/>
    </source>
</evidence>
<evidence type="ECO:0000256" key="9">
    <source>
        <dbReference type="ARBA" id="ARBA00023284"/>
    </source>
</evidence>
<evidence type="ECO:0000256" key="14">
    <source>
        <dbReference type="ARBA" id="ARBA00065658"/>
    </source>
</evidence>
<name>A0A834IP40_RHYFE</name>
<dbReference type="NCBIfam" id="TIGR02174">
    <property type="entry name" value="CXXU_selWTH"/>
    <property type="match status" value="1"/>
</dbReference>
<keyword evidence="11" id="KW-0636">Prenylation</keyword>
<dbReference type="Pfam" id="PF10262">
    <property type="entry name" value="Rdx"/>
    <property type="match status" value="1"/>
</dbReference>
<reference evidence="16" key="1">
    <citation type="submission" date="2020-08" db="EMBL/GenBank/DDBJ databases">
        <title>Genome sequencing and assembly of the red palm weevil Rhynchophorus ferrugineus.</title>
        <authorList>
            <person name="Dias G.B."/>
            <person name="Bergman C.M."/>
            <person name="Manee M."/>
        </authorList>
    </citation>
    <scope>NUCLEOTIDE SEQUENCE</scope>
    <source>
        <strain evidence="16">AA-2017</strain>
        <tissue evidence="16">Whole larva</tissue>
    </source>
</reference>
<comment type="subunit">
    <text evidence="14">Interacts with GPX1.</text>
</comment>
<dbReference type="Gene3D" id="3.40.30.10">
    <property type="entry name" value="Glutaredoxin"/>
    <property type="match status" value="1"/>
</dbReference>
<evidence type="ECO:0000256" key="13">
    <source>
        <dbReference type="ARBA" id="ARBA00060789"/>
    </source>
</evidence>
<comment type="function">
    <text evidence="12">Increases cell migration by inducing filopodia formation at the leading edge of migrating cells. Plays a role in regulation of apoptosis, possibly through control of CASP3. May be involved in a redox-related process.</text>
</comment>
<evidence type="ECO:0000256" key="4">
    <source>
        <dbReference type="ARBA" id="ARBA00022490"/>
    </source>
</evidence>
<comment type="caution">
    <text evidence="16">The sequence shown here is derived from an EMBL/GenBank/DDBJ whole genome shotgun (WGS) entry which is preliminary data.</text>
</comment>
<dbReference type="SUPFAM" id="SSF52833">
    <property type="entry name" value="Thioredoxin-like"/>
    <property type="match status" value="1"/>
</dbReference>
<dbReference type="FunFam" id="3.40.30.10:FF:000131">
    <property type="entry name" value="migration and invasion enhancer 1"/>
    <property type="match status" value="1"/>
</dbReference>
<evidence type="ECO:0000256" key="6">
    <source>
        <dbReference type="ARBA" id="ARBA00022990"/>
    </source>
</evidence>
<dbReference type="Proteomes" id="UP000625711">
    <property type="component" value="Unassembled WGS sequence"/>
</dbReference>
<evidence type="ECO:0000313" key="16">
    <source>
        <dbReference type="EMBL" id="KAF7283865.1"/>
    </source>
</evidence>
<keyword evidence="8" id="KW-1015">Disulfide bond</keyword>
<keyword evidence="10" id="KW-0449">Lipoprotein</keyword>
<organism evidence="16 17">
    <name type="scientific">Rhynchophorus ferrugineus</name>
    <name type="common">Red palm weevil</name>
    <name type="synonym">Curculio ferrugineus</name>
    <dbReference type="NCBI Taxonomy" id="354439"/>
    <lineage>
        <taxon>Eukaryota</taxon>
        <taxon>Metazoa</taxon>
        <taxon>Ecdysozoa</taxon>
        <taxon>Arthropoda</taxon>
        <taxon>Hexapoda</taxon>
        <taxon>Insecta</taxon>
        <taxon>Pterygota</taxon>
        <taxon>Neoptera</taxon>
        <taxon>Endopterygota</taxon>
        <taxon>Coleoptera</taxon>
        <taxon>Polyphaga</taxon>
        <taxon>Cucujiformia</taxon>
        <taxon>Curculionidae</taxon>
        <taxon>Dryophthorinae</taxon>
        <taxon>Rhynchophorus</taxon>
    </lineage>
</organism>
<evidence type="ECO:0000256" key="7">
    <source>
        <dbReference type="ARBA" id="ARBA00023136"/>
    </source>
</evidence>
<sequence>MATVNVKIRYCRESYYEKCYEELAIHIKRKHPDVNIIGYHGPRSCFEVQINGHLVHSKLRTLAYPDYDDLCDLINDAKTGRVPQRMCKQQPITPCAIA</sequence>
<accession>A0A834IP40</accession>
<comment type="similarity">
    <text evidence="13">Belongs to the SelWTH family.</text>
</comment>
<evidence type="ECO:0000256" key="15">
    <source>
        <dbReference type="ARBA" id="ARBA00069166"/>
    </source>
</evidence>
<keyword evidence="7" id="KW-0472">Membrane</keyword>
<evidence type="ECO:0000256" key="2">
    <source>
        <dbReference type="ARBA" id="ARBA00004514"/>
    </source>
</evidence>
<gene>
    <name evidence="16" type="ORF">GWI33_022899</name>
</gene>
<keyword evidence="17" id="KW-1185">Reference proteome</keyword>
<keyword evidence="6" id="KW-0007">Acetylation</keyword>
<protein>
    <recommendedName>
        <fullName evidence="15">Migration and invasion enhancer 1</fullName>
    </recommendedName>
</protein>
<evidence type="ECO:0000256" key="11">
    <source>
        <dbReference type="ARBA" id="ARBA00023289"/>
    </source>
</evidence>
<evidence type="ECO:0000256" key="5">
    <source>
        <dbReference type="ARBA" id="ARBA00022703"/>
    </source>
</evidence>
<evidence type="ECO:0000256" key="8">
    <source>
        <dbReference type="ARBA" id="ARBA00023157"/>
    </source>
</evidence>
<dbReference type="GO" id="GO:0006915">
    <property type="term" value="P:apoptotic process"/>
    <property type="evidence" value="ECO:0007669"/>
    <property type="project" value="UniProtKB-KW"/>
</dbReference>
<evidence type="ECO:0000256" key="3">
    <source>
        <dbReference type="ARBA" id="ARBA00022475"/>
    </source>
</evidence>
<dbReference type="InterPro" id="IPR011893">
    <property type="entry name" value="Selenoprotein_Rdx-typ"/>
</dbReference>
<keyword evidence="3" id="KW-1003">Cell membrane</keyword>
<dbReference type="InterPro" id="IPR036249">
    <property type="entry name" value="Thioredoxin-like_sf"/>
</dbReference>
<keyword evidence="4" id="KW-0963">Cytoplasm</keyword>
<dbReference type="OrthoDB" id="5962009at2759"/>
<evidence type="ECO:0000313" key="17">
    <source>
        <dbReference type="Proteomes" id="UP000625711"/>
    </source>
</evidence>
<dbReference type="EMBL" id="JAACXV010000086">
    <property type="protein sequence ID" value="KAF7283865.1"/>
    <property type="molecule type" value="Genomic_DNA"/>
</dbReference>
<keyword evidence="9" id="KW-0676">Redox-active center</keyword>
<comment type="subcellular location">
    <subcellularLocation>
        <location evidence="1">Cell membrane</location>
        <topology evidence="1">Lipid-anchor</topology>
        <orientation evidence="1">Cytoplasmic side</orientation>
    </subcellularLocation>
    <subcellularLocation>
        <location evidence="2">Cytoplasm</location>
        <location evidence="2">Cytosol</location>
    </subcellularLocation>
</comment>
<proteinExistence type="inferred from homology"/>